<sequence>MKPRGLPWYRVPFVWLLVSLPLAAVIGGFVTLALAIHTDDGLVVDDYYRKGREINRVLARDDAALRLRLASDIEFDAERRLVRARLTGAPAFEQPARLHLRLLHATRGGFDREVDLDRTADGSYHALLPSLPPGRWHVQLEAADWRLVGSAVFPGASRLVMKAGDSYF</sequence>
<evidence type="ECO:0000313" key="1">
    <source>
        <dbReference type="EMBL" id="BAU50110.1"/>
    </source>
</evidence>
<dbReference type="KEGG" id="sva:SVA_3574"/>
<proteinExistence type="predicted"/>
<dbReference type="Proteomes" id="UP000218899">
    <property type="component" value="Chromosome"/>
</dbReference>
<dbReference type="InterPro" id="IPR008620">
    <property type="entry name" value="FixH"/>
</dbReference>
<dbReference type="AlphaFoldDB" id="A0A1C7AFJ5"/>
<organism evidence="1 2">
    <name type="scientific">Sulfurifustis variabilis</name>
    <dbReference type="NCBI Taxonomy" id="1675686"/>
    <lineage>
        <taxon>Bacteria</taxon>
        <taxon>Pseudomonadati</taxon>
        <taxon>Pseudomonadota</taxon>
        <taxon>Gammaproteobacteria</taxon>
        <taxon>Acidiferrobacterales</taxon>
        <taxon>Acidiferrobacteraceae</taxon>
        <taxon>Sulfurifustis</taxon>
    </lineage>
</organism>
<evidence type="ECO:0000313" key="2">
    <source>
        <dbReference type="Proteomes" id="UP000218899"/>
    </source>
</evidence>
<name>A0A1C7AFJ5_9GAMM</name>
<dbReference type="RefSeq" id="WP_169924165.1">
    <property type="nucleotide sequence ID" value="NZ_AP014936.1"/>
</dbReference>
<dbReference type="EMBL" id="AP014936">
    <property type="protein sequence ID" value="BAU50110.1"/>
    <property type="molecule type" value="Genomic_DNA"/>
</dbReference>
<accession>A0A1C7AFJ5</accession>
<reference evidence="1 2" key="1">
    <citation type="submission" date="2015-08" db="EMBL/GenBank/DDBJ databases">
        <title>Complete genome sequence of Sulfurifustis variabilis.</title>
        <authorList>
            <person name="Miura A."/>
            <person name="Kojima H."/>
            <person name="Fukui M."/>
        </authorList>
    </citation>
    <scope>NUCLEOTIDE SEQUENCE [LARGE SCALE GENOMIC DNA]</scope>
    <source>
        <strain evidence="2">skN76</strain>
    </source>
</reference>
<dbReference type="Pfam" id="PF05751">
    <property type="entry name" value="FixH"/>
    <property type="match status" value="1"/>
</dbReference>
<keyword evidence="2" id="KW-1185">Reference proteome</keyword>
<protein>
    <submittedName>
        <fullName evidence="1">FixH family protein</fullName>
    </submittedName>
</protein>
<gene>
    <name evidence="1" type="ORF">SVA_3574</name>
</gene>